<protein>
    <submittedName>
        <fullName evidence="3">Unannotated protein</fullName>
    </submittedName>
</protein>
<accession>A0A6J7IJN6</accession>
<feature type="domain" description="Helicase HerA-like C-terminal" evidence="2">
    <location>
        <begin position="2"/>
        <end position="139"/>
    </location>
</feature>
<dbReference type="AlphaFoldDB" id="A0A6J7IJN6"/>
<gene>
    <name evidence="3" type="ORF">UFOPK3609_01926</name>
</gene>
<feature type="compositionally biased region" description="Pro residues" evidence="1">
    <location>
        <begin position="64"/>
        <end position="83"/>
    </location>
</feature>
<proteinExistence type="predicted"/>
<dbReference type="EMBL" id="CAFBMQ010000366">
    <property type="protein sequence ID" value="CAB4930866.1"/>
    <property type="molecule type" value="Genomic_DNA"/>
</dbReference>
<dbReference type="Pfam" id="PF05872">
    <property type="entry name" value="HerA_C"/>
    <property type="match status" value="1"/>
</dbReference>
<feature type="region of interest" description="Disordered" evidence="1">
    <location>
        <begin position="58"/>
        <end position="104"/>
    </location>
</feature>
<evidence type="ECO:0000259" key="2">
    <source>
        <dbReference type="Pfam" id="PF05872"/>
    </source>
</evidence>
<organism evidence="3">
    <name type="scientific">freshwater metagenome</name>
    <dbReference type="NCBI Taxonomy" id="449393"/>
    <lineage>
        <taxon>unclassified sequences</taxon>
        <taxon>metagenomes</taxon>
        <taxon>ecological metagenomes</taxon>
    </lineage>
</organism>
<feature type="compositionally biased region" description="Basic and acidic residues" evidence="1">
    <location>
        <begin position="84"/>
        <end position="97"/>
    </location>
</feature>
<evidence type="ECO:0000256" key="1">
    <source>
        <dbReference type="SAM" id="MobiDB-lite"/>
    </source>
</evidence>
<evidence type="ECO:0000313" key="3">
    <source>
        <dbReference type="EMBL" id="CAB4930866.1"/>
    </source>
</evidence>
<sequence>MTVLSERGAPTPVAWTMLRAPRSFMGAVEPAQLQAAVAASALLPRYGAAVDRESAYERLATRLAPPPTAPAPAPAPRAEPAPRAPREPAPRPRREPAPEPDSSVVADVLGSSAFKAFARSAASALGREITRGIFGTRRRR</sequence>
<reference evidence="3" key="1">
    <citation type="submission" date="2020-05" db="EMBL/GenBank/DDBJ databases">
        <authorList>
            <person name="Chiriac C."/>
            <person name="Salcher M."/>
            <person name="Ghai R."/>
            <person name="Kavagutti S V."/>
        </authorList>
    </citation>
    <scope>NUCLEOTIDE SEQUENCE</scope>
</reference>
<dbReference type="InterPro" id="IPR033186">
    <property type="entry name" value="HerA_C"/>
</dbReference>
<name>A0A6J7IJN6_9ZZZZ</name>